<dbReference type="STRING" id="268505.A0A2A9PM76"/>
<feature type="compositionally biased region" description="Basic and acidic residues" evidence="1">
    <location>
        <begin position="168"/>
        <end position="177"/>
    </location>
</feature>
<protein>
    <submittedName>
        <fullName evidence="2">Uncharacterized protein</fullName>
    </submittedName>
</protein>
<feature type="compositionally biased region" description="Low complexity" evidence="1">
    <location>
        <begin position="1"/>
        <end position="20"/>
    </location>
</feature>
<evidence type="ECO:0000256" key="1">
    <source>
        <dbReference type="SAM" id="MobiDB-lite"/>
    </source>
</evidence>
<dbReference type="OrthoDB" id="4927370at2759"/>
<dbReference type="EMBL" id="LAZP02000028">
    <property type="protein sequence ID" value="PFH62458.1"/>
    <property type="molecule type" value="Genomic_DNA"/>
</dbReference>
<evidence type="ECO:0000313" key="2">
    <source>
        <dbReference type="EMBL" id="PFH62458.1"/>
    </source>
</evidence>
<gene>
    <name evidence="2" type="ORF">XA68_13525</name>
</gene>
<comment type="caution">
    <text evidence="2">The sequence shown here is derived from an EMBL/GenBank/DDBJ whole genome shotgun (WGS) entry which is preliminary data.</text>
</comment>
<reference evidence="2 3" key="2">
    <citation type="journal article" date="2017" name="Sci. Rep.">
        <title>Ant-infecting Ophiocordyceps genomes reveal a high diversity of potential behavioral manipulation genes and a possible major role for enterotoxins.</title>
        <authorList>
            <person name="de Bekker C."/>
            <person name="Ohm R.A."/>
            <person name="Evans H.C."/>
            <person name="Brachmann A."/>
            <person name="Hughes D.P."/>
        </authorList>
    </citation>
    <scope>NUCLEOTIDE SEQUENCE [LARGE SCALE GENOMIC DNA]</scope>
    <source>
        <strain evidence="2 3">SC16a</strain>
    </source>
</reference>
<dbReference type="AlphaFoldDB" id="A0A2A9PM76"/>
<dbReference type="Proteomes" id="UP000037136">
    <property type="component" value="Unassembled WGS sequence"/>
</dbReference>
<keyword evidence="3" id="KW-1185">Reference proteome</keyword>
<feature type="region of interest" description="Disordered" evidence="1">
    <location>
        <begin position="138"/>
        <end position="177"/>
    </location>
</feature>
<organism evidence="2 3">
    <name type="scientific">Ophiocordyceps unilateralis</name>
    <name type="common">Zombie-ant fungus</name>
    <name type="synonym">Torrubia unilateralis</name>
    <dbReference type="NCBI Taxonomy" id="268505"/>
    <lineage>
        <taxon>Eukaryota</taxon>
        <taxon>Fungi</taxon>
        <taxon>Dikarya</taxon>
        <taxon>Ascomycota</taxon>
        <taxon>Pezizomycotina</taxon>
        <taxon>Sordariomycetes</taxon>
        <taxon>Hypocreomycetidae</taxon>
        <taxon>Hypocreales</taxon>
        <taxon>Ophiocordycipitaceae</taxon>
        <taxon>Ophiocordyceps</taxon>
    </lineage>
</organism>
<accession>A0A2A9PM76</accession>
<sequence>MTDTAGGPNGAGPTAHTTAAQPRPRQIKDAAVAETETTSDETMEQSSNNVTDPVDLDGPVGQSANAMADAAEPRQRGQQSTTAARAIALELWNQGVPTKRITERTGIKRTTFDNLLRKAKQRGFARGNPVLQEYIINAPKSGRPPTVDKVKKTPRKNANKTTNTYEAHGQERNKVSNEPHRGLCASIVDVLYHTSSPSVYAEYQMSGSRTPNCCEVPFMVKVAPTREAVDSEQVCEL</sequence>
<evidence type="ECO:0000313" key="3">
    <source>
        <dbReference type="Proteomes" id="UP000037136"/>
    </source>
</evidence>
<feature type="region of interest" description="Disordered" evidence="1">
    <location>
        <begin position="1"/>
        <end position="80"/>
    </location>
</feature>
<proteinExistence type="predicted"/>
<reference evidence="2 3" key="1">
    <citation type="journal article" date="2015" name="BMC Genomics">
        <title>Gene expression during zombie ant biting behavior reflects the complexity underlying fungal parasitic behavioral manipulation.</title>
        <authorList>
            <person name="de Bekker C."/>
            <person name="Ohm R.A."/>
            <person name="Loreto R.G."/>
            <person name="Sebastian A."/>
            <person name="Albert I."/>
            <person name="Merrow M."/>
            <person name="Brachmann A."/>
            <person name="Hughes D.P."/>
        </authorList>
    </citation>
    <scope>NUCLEOTIDE SEQUENCE [LARGE SCALE GENOMIC DNA]</scope>
    <source>
        <strain evidence="2 3">SC16a</strain>
    </source>
</reference>
<name>A0A2A9PM76_OPHUN</name>